<reference evidence="3 4" key="1">
    <citation type="journal article" date="2007" name="Photosyn. Res.">
        <title>Complete nucleotide sequence of the freshwater unicellular cyanobacterium Synechococcus elongatus PCC 6301 chromosome: gene content and organization.</title>
        <authorList>
            <person name="Sugita C."/>
            <person name="Ogata K."/>
            <person name="Shikata M."/>
            <person name="Jikuya H."/>
            <person name="Takano J."/>
            <person name="Furumichi M."/>
            <person name="Kanehisa M."/>
            <person name="Omata T."/>
            <person name="Sugiura M."/>
            <person name="Sugita M."/>
        </authorList>
    </citation>
    <scope>NUCLEOTIDE SEQUENCE [LARGE SCALE GENOMIC DNA]</scope>
    <source>
        <strain evidence="4">ATCC 27144 / PCC 6301 / SAUG 1402/1</strain>
    </source>
</reference>
<dbReference type="Proteomes" id="UP000001175">
    <property type="component" value="Chromosome"/>
</dbReference>
<dbReference type="RefSeq" id="WP_011243588.1">
    <property type="nucleotide sequence ID" value="NC_006576.1"/>
</dbReference>
<evidence type="ECO:0000256" key="2">
    <source>
        <dbReference type="SAM" id="Phobius"/>
    </source>
</evidence>
<feature type="transmembrane region" description="Helical" evidence="2">
    <location>
        <begin position="163"/>
        <end position="185"/>
    </location>
</feature>
<dbReference type="AlphaFoldDB" id="A0A0H3K2J4"/>
<keyword evidence="2" id="KW-0472">Membrane</keyword>
<feature type="region of interest" description="Disordered" evidence="1">
    <location>
        <begin position="132"/>
        <end position="156"/>
    </location>
</feature>
<keyword evidence="2" id="KW-1133">Transmembrane helix</keyword>
<protein>
    <submittedName>
        <fullName evidence="3">Uncharacterized protein</fullName>
    </submittedName>
</protein>
<evidence type="ECO:0000313" key="3">
    <source>
        <dbReference type="EMBL" id="BAD79466.1"/>
    </source>
</evidence>
<gene>
    <name evidence="3" type="ordered locus">syc1276_d</name>
</gene>
<dbReference type="KEGG" id="syc:syc1276_d"/>
<keyword evidence="2" id="KW-0812">Transmembrane</keyword>
<evidence type="ECO:0000313" key="4">
    <source>
        <dbReference type="Proteomes" id="UP000001175"/>
    </source>
</evidence>
<accession>A0A0H3K2J4</accession>
<evidence type="ECO:0000256" key="1">
    <source>
        <dbReference type="SAM" id="MobiDB-lite"/>
    </source>
</evidence>
<proteinExistence type="predicted"/>
<dbReference type="EMBL" id="AP008231">
    <property type="protein sequence ID" value="BAD79466.1"/>
    <property type="molecule type" value="Genomic_DNA"/>
</dbReference>
<dbReference type="eggNOG" id="ENOG503134N">
    <property type="taxonomic scope" value="Bacteria"/>
</dbReference>
<name>A0A0H3K2J4_SYNP6</name>
<dbReference type="GeneID" id="72429051"/>
<organism evidence="3 4">
    <name type="scientific">Synechococcus sp. (strain ATCC 27144 / PCC 6301 / SAUG 1402/1)</name>
    <name type="common">Anacystis nidulans</name>
    <dbReference type="NCBI Taxonomy" id="269084"/>
    <lineage>
        <taxon>Bacteria</taxon>
        <taxon>Bacillati</taxon>
        <taxon>Cyanobacteriota</taxon>
        <taxon>Cyanophyceae</taxon>
        <taxon>Synechococcales</taxon>
        <taxon>Synechococcaceae</taxon>
        <taxon>Synechococcus</taxon>
    </lineage>
</organism>
<sequence length="192" mass="20272">MLDFVLLPPVLAHQIQIDQAVAGTLHLEPNDQPQAGAVTPTWIALRRPGGMEIAAKDCNCQLQLFNAQTGTQTQLAIVPLSVAPGTVAAEITFPTVGQYELRLRGEPSATAETRFSPFQIRFPVTVAIAATPTPESSEPAPSSEAPPEAAPSASLSPRPWSRILISVGLGLGLLAALAAGVWLILKRDREAN</sequence>